<gene>
    <name evidence="3" type="ORF">Psuf_058060</name>
</gene>
<dbReference type="InterPro" id="IPR027039">
    <property type="entry name" value="Crtac1"/>
</dbReference>
<dbReference type="Gene3D" id="2.130.10.130">
    <property type="entry name" value="Integrin alpha, N-terminal"/>
    <property type="match status" value="1"/>
</dbReference>
<organism evidence="3 4">
    <name type="scientific">Phytohabitans suffuscus</name>
    <dbReference type="NCBI Taxonomy" id="624315"/>
    <lineage>
        <taxon>Bacteria</taxon>
        <taxon>Bacillati</taxon>
        <taxon>Actinomycetota</taxon>
        <taxon>Actinomycetes</taxon>
        <taxon>Micromonosporales</taxon>
        <taxon>Micromonosporaceae</taxon>
    </lineage>
</organism>
<evidence type="ECO:0000259" key="2">
    <source>
        <dbReference type="Pfam" id="PF07593"/>
    </source>
</evidence>
<dbReference type="SUPFAM" id="SSF69318">
    <property type="entry name" value="Integrin alpha N-terminal domain"/>
    <property type="match status" value="1"/>
</dbReference>
<protein>
    <submittedName>
        <fullName evidence="3">RNA-binding protein</fullName>
    </submittedName>
</protein>
<dbReference type="RefSeq" id="WP_408635546.1">
    <property type="nucleotide sequence ID" value="NZ_AP022871.1"/>
</dbReference>
<name>A0A6F8YR76_9ACTN</name>
<dbReference type="Pfam" id="PF01839">
    <property type="entry name" value="FG-GAP"/>
    <property type="match status" value="1"/>
</dbReference>
<feature type="domain" description="ASPIC/UnbV" evidence="2">
    <location>
        <begin position="566"/>
        <end position="620"/>
    </location>
</feature>
<proteinExistence type="predicted"/>
<sequence length="648" mass="69099">MSKIAGWGRRQLAGVLALVLLVGMFVAARLPEASAGQRAEMASGYRFTPLSIDIPGGFPQQTIRRVNKDYEHIRAWISTVGSGIAMNDLDGDGLANDLCVTDPRIDRVVVTPTPGLGAPRYASFVLDPSPLPMNPYIAPMGCVPGDFNEDGRTDLLVYWWGRTPVLFLAKRDATVLSPAAYHPVELVPRAGPAAGAYDGPQWNTNAVAVADFDGDGHDDIYVGNYFPDGPIIDDTAAGGMVMNDSMSLAYNGGLDHVFRWTGGTTGATPNATYAEAEGVFSEDVSRGWALAAAGQDLDGDLLPELYVANDFGPDRLLHNRSTPGDIRFALVDGTGSRAVVPKSKLLGHDSFKGMGVDFGDIDGDGRYDMYVGNITTPFGLQESNFAFVNTSKDPADARTQLNGGKAPFADRSAPLGLAWSGWSWDVKFGDFANSGEQSIVQTAGFVKGHVNRWAQLQELATANDVLLAHPHWWPKIEQGDDLAGGQPLAFHVRGPSGRFEDLSAELGLDERIPTRGIATGDADGDGRLDFAVARQWDAPVFYRNESPDVGAFLGLRLVHEAGGAPATGAQVSVTTPDGRRHIGRVDAGSGHSGKRSFEVHLGLGTASGPLTVELAWRDRTGTPRQQSLPLTPGWHTIQVGSQAQEVSA</sequence>
<dbReference type="Pfam" id="PF07593">
    <property type="entry name" value="UnbV_ASPIC"/>
    <property type="match status" value="1"/>
</dbReference>
<dbReference type="AlphaFoldDB" id="A0A6F8YR76"/>
<dbReference type="Proteomes" id="UP000503011">
    <property type="component" value="Chromosome"/>
</dbReference>
<keyword evidence="1" id="KW-0732">Signal</keyword>
<evidence type="ECO:0000313" key="3">
    <source>
        <dbReference type="EMBL" id="BCB88493.1"/>
    </source>
</evidence>
<dbReference type="InterPro" id="IPR028994">
    <property type="entry name" value="Integrin_alpha_N"/>
</dbReference>
<dbReference type="Pfam" id="PF13517">
    <property type="entry name" value="FG-GAP_3"/>
    <property type="match status" value="1"/>
</dbReference>
<evidence type="ECO:0000313" key="4">
    <source>
        <dbReference type="Proteomes" id="UP000503011"/>
    </source>
</evidence>
<dbReference type="InterPro" id="IPR011519">
    <property type="entry name" value="UnbV_ASPIC"/>
</dbReference>
<reference evidence="3 4" key="1">
    <citation type="submission" date="2020-03" db="EMBL/GenBank/DDBJ databases">
        <title>Whole genome shotgun sequence of Phytohabitans suffuscus NBRC 105367.</title>
        <authorList>
            <person name="Komaki H."/>
            <person name="Tamura T."/>
        </authorList>
    </citation>
    <scope>NUCLEOTIDE SEQUENCE [LARGE SCALE GENOMIC DNA]</scope>
    <source>
        <strain evidence="3 4">NBRC 105367</strain>
    </source>
</reference>
<dbReference type="EMBL" id="AP022871">
    <property type="protein sequence ID" value="BCB88493.1"/>
    <property type="molecule type" value="Genomic_DNA"/>
</dbReference>
<dbReference type="PANTHER" id="PTHR16026:SF0">
    <property type="entry name" value="CARTILAGE ACIDIC PROTEIN 1"/>
    <property type="match status" value="1"/>
</dbReference>
<dbReference type="PANTHER" id="PTHR16026">
    <property type="entry name" value="CARTILAGE ACIDIC PROTEIN 1"/>
    <property type="match status" value="1"/>
</dbReference>
<dbReference type="KEGG" id="psuu:Psuf_058060"/>
<evidence type="ECO:0000256" key="1">
    <source>
        <dbReference type="ARBA" id="ARBA00022729"/>
    </source>
</evidence>
<keyword evidence="4" id="KW-1185">Reference proteome</keyword>
<accession>A0A6F8YR76</accession>
<reference evidence="3 4" key="2">
    <citation type="submission" date="2020-03" db="EMBL/GenBank/DDBJ databases">
        <authorList>
            <person name="Ichikawa N."/>
            <person name="Kimura A."/>
            <person name="Kitahashi Y."/>
            <person name="Uohara A."/>
        </authorList>
    </citation>
    <scope>NUCLEOTIDE SEQUENCE [LARGE SCALE GENOMIC DNA]</scope>
    <source>
        <strain evidence="3 4">NBRC 105367</strain>
    </source>
</reference>
<dbReference type="InterPro" id="IPR013517">
    <property type="entry name" value="FG-GAP"/>
</dbReference>